<keyword evidence="2" id="KW-1185">Reference proteome</keyword>
<organism evidence="1 2">
    <name type="scientific">Natrialba aegyptia DSM 13077</name>
    <dbReference type="NCBI Taxonomy" id="1227491"/>
    <lineage>
        <taxon>Archaea</taxon>
        <taxon>Methanobacteriati</taxon>
        <taxon>Methanobacteriota</taxon>
        <taxon>Stenosarchaea group</taxon>
        <taxon>Halobacteria</taxon>
        <taxon>Halobacteriales</taxon>
        <taxon>Natrialbaceae</taxon>
        <taxon>Natrialba</taxon>
    </lineage>
</organism>
<protein>
    <submittedName>
        <fullName evidence="1">Transposase</fullName>
    </submittedName>
</protein>
<proteinExistence type="predicted"/>
<gene>
    <name evidence="1" type="ORF">C480_18567</name>
</gene>
<name>M0AQX4_9EURY</name>
<reference evidence="1 2" key="1">
    <citation type="journal article" date="2014" name="PLoS Genet.">
        <title>Phylogenetically driven sequencing of extremely halophilic archaea reveals strategies for static and dynamic osmo-response.</title>
        <authorList>
            <person name="Becker E.A."/>
            <person name="Seitzer P.M."/>
            <person name="Tritt A."/>
            <person name="Larsen D."/>
            <person name="Krusor M."/>
            <person name="Yao A.I."/>
            <person name="Wu D."/>
            <person name="Madern D."/>
            <person name="Eisen J.A."/>
            <person name="Darling A.E."/>
            <person name="Facciotti M.T."/>
        </authorList>
    </citation>
    <scope>NUCLEOTIDE SEQUENCE [LARGE SCALE GENOMIC DNA]</scope>
    <source>
        <strain evidence="1 2">DSM 13077</strain>
    </source>
</reference>
<dbReference type="AlphaFoldDB" id="M0AQX4"/>
<sequence>MGSWASVREWLEQFVHYYNHQRPNQALDGNVPVEEVQN</sequence>
<dbReference type="EMBL" id="AOIP01000051">
    <property type="protein sequence ID" value="ELZ00727.1"/>
    <property type="molecule type" value="Genomic_DNA"/>
</dbReference>
<evidence type="ECO:0000313" key="2">
    <source>
        <dbReference type="Proteomes" id="UP000011591"/>
    </source>
</evidence>
<accession>M0AQX4</accession>
<comment type="caution">
    <text evidence="1">The sequence shown here is derived from an EMBL/GenBank/DDBJ whole genome shotgun (WGS) entry which is preliminary data.</text>
</comment>
<evidence type="ECO:0000313" key="1">
    <source>
        <dbReference type="EMBL" id="ELZ00727.1"/>
    </source>
</evidence>
<dbReference type="Proteomes" id="UP000011591">
    <property type="component" value="Unassembled WGS sequence"/>
</dbReference>